<evidence type="ECO:0000313" key="3">
    <source>
        <dbReference type="Proteomes" id="UP000807306"/>
    </source>
</evidence>
<organism evidence="2 3">
    <name type="scientific">Crepidotus variabilis</name>
    <dbReference type="NCBI Taxonomy" id="179855"/>
    <lineage>
        <taxon>Eukaryota</taxon>
        <taxon>Fungi</taxon>
        <taxon>Dikarya</taxon>
        <taxon>Basidiomycota</taxon>
        <taxon>Agaricomycotina</taxon>
        <taxon>Agaricomycetes</taxon>
        <taxon>Agaricomycetidae</taxon>
        <taxon>Agaricales</taxon>
        <taxon>Agaricineae</taxon>
        <taxon>Crepidotaceae</taxon>
        <taxon>Crepidotus</taxon>
    </lineage>
</organism>
<keyword evidence="1" id="KW-1133">Transmembrane helix</keyword>
<evidence type="ECO:0000256" key="1">
    <source>
        <dbReference type="SAM" id="Phobius"/>
    </source>
</evidence>
<protein>
    <submittedName>
        <fullName evidence="2">Uncharacterized protein</fullName>
    </submittedName>
</protein>
<reference evidence="2" key="1">
    <citation type="submission" date="2020-11" db="EMBL/GenBank/DDBJ databases">
        <authorList>
            <consortium name="DOE Joint Genome Institute"/>
            <person name="Ahrendt S."/>
            <person name="Riley R."/>
            <person name="Andreopoulos W."/>
            <person name="Labutti K."/>
            <person name="Pangilinan J."/>
            <person name="Ruiz-Duenas F.J."/>
            <person name="Barrasa J.M."/>
            <person name="Sanchez-Garcia M."/>
            <person name="Camarero S."/>
            <person name="Miyauchi S."/>
            <person name="Serrano A."/>
            <person name="Linde D."/>
            <person name="Babiker R."/>
            <person name="Drula E."/>
            <person name="Ayuso-Fernandez I."/>
            <person name="Pacheco R."/>
            <person name="Padilla G."/>
            <person name="Ferreira P."/>
            <person name="Barriuso J."/>
            <person name="Kellner H."/>
            <person name="Castanera R."/>
            <person name="Alfaro M."/>
            <person name="Ramirez L."/>
            <person name="Pisabarro A.G."/>
            <person name="Kuo A."/>
            <person name="Tritt A."/>
            <person name="Lipzen A."/>
            <person name="He G."/>
            <person name="Yan M."/>
            <person name="Ng V."/>
            <person name="Cullen D."/>
            <person name="Martin F."/>
            <person name="Rosso M.-N."/>
            <person name="Henrissat B."/>
            <person name="Hibbett D."/>
            <person name="Martinez A.T."/>
            <person name="Grigoriev I.V."/>
        </authorList>
    </citation>
    <scope>NUCLEOTIDE SEQUENCE</scope>
    <source>
        <strain evidence="2">CBS 506.95</strain>
    </source>
</reference>
<dbReference type="EMBL" id="MU157824">
    <property type="protein sequence ID" value="KAF9535658.1"/>
    <property type="molecule type" value="Genomic_DNA"/>
</dbReference>
<accession>A0A9P6ET23</accession>
<keyword evidence="3" id="KW-1185">Reference proteome</keyword>
<dbReference type="Proteomes" id="UP000807306">
    <property type="component" value="Unassembled WGS sequence"/>
</dbReference>
<feature type="transmembrane region" description="Helical" evidence="1">
    <location>
        <begin position="53"/>
        <end position="70"/>
    </location>
</feature>
<feature type="transmembrane region" description="Helical" evidence="1">
    <location>
        <begin position="82"/>
        <end position="109"/>
    </location>
</feature>
<feature type="transmembrane region" description="Helical" evidence="1">
    <location>
        <begin position="229"/>
        <end position="253"/>
    </location>
</feature>
<feature type="transmembrane region" description="Helical" evidence="1">
    <location>
        <begin position="137"/>
        <end position="158"/>
    </location>
</feature>
<keyword evidence="1" id="KW-0472">Membrane</keyword>
<sequence>MPDPLICNGVQALTSSSRYHSIYFGLHIAGGFVGLPLLALTLILCGRIPRQPYLVNFCFTWTLFSISYTLTSLTGLGTRCPPIHLCVAQAAMIDAAPPMVTVAALQLILKIWQTFRDPSGQIGCEILRPLSSVFKTAIYLALPYVTYGVFVILALTLLNPQPENLLWRVGFFCQPVHVASLSLSSLIFCMLVIFIILCFELLIGVQYLRSRRRITTSFPLAEKSISLGLLIRLFIFNVYTVVSFSTCIVSVSARKKCNWDWWVVLLASFPLATCIVIVLQKNVWVALCLARHNKDESHETSNVELPSARRVVSNSSLNDVPSIDSNKTRRTFT</sequence>
<evidence type="ECO:0000313" key="2">
    <source>
        <dbReference type="EMBL" id="KAF9535658.1"/>
    </source>
</evidence>
<keyword evidence="1" id="KW-0812">Transmembrane</keyword>
<feature type="transmembrane region" description="Helical" evidence="1">
    <location>
        <begin position="22"/>
        <end position="46"/>
    </location>
</feature>
<dbReference type="AlphaFoldDB" id="A0A9P6ET23"/>
<proteinExistence type="predicted"/>
<dbReference type="OrthoDB" id="3046318at2759"/>
<feature type="transmembrane region" description="Helical" evidence="1">
    <location>
        <begin position="259"/>
        <end position="279"/>
    </location>
</feature>
<feature type="transmembrane region" description="Helical" evidence="1">
    <location>
        <begin position="178"/>
        <end position="208"/>
    </location>
</feature>
<name>A0A9P6ET23_9AGAR</name>
<comment type="caution">
    <text evidence="2">The sequence shown here is derived from an EMBL/GenBank/DDBJ whole genome shotgun (WGS) entry which is preliminary data.</text>
</comment>
<gene>
    <name evidence="2" type="ORF">CPB83DRAFT_25456</name>
</gene>